<evidence type="ECO:0000313" key="3">
    <source>
        <dbReference type="Proteomes" id="UP001204142"/>
    </source>
</evidence>
<dbReference type="RefSeq" id="WP_256765306.1">
    <property type="nucleotide sequence ID" value="NZ_JANIGO010000005.1"/>
</dbReference>
<feature type="region of interest" description="Disordered" evidence="1">
    <location>
        <begin position="572"/>
        <end position="642"/>
    </location>
</feature>
<evidence type="ECO:0008006" key="4">
    <source>
        <dbReference type="Google" id="ProtNLM"/>
    </source>
</evidence>
<evidence type="ECO:0000256" key="1">
    <source>
        <dbReference type="SAM" id="MobiDB-lite"/>
    </source>
</evidence>
<keyword evidence="3" id="KW-1185">Reference proteome</keyword>
<sequence>MIALLDIVSGQLPSVSNPAQSLTPNERQAVVDFLQTQTPVSGQDLTDMDDAALIDLAFSTALAQMRSTQGADPATIKPVELDVSTTPTAAVWMDGYPNGYSALPGLQVEADPLGRSDSMATVDDVADSVAGPPALPLTMVPPVVPFVPVSVPTVLPNQAPVAESARPVDPVLTRNAGVEPTVNVPAQATPVTTLAPAWPVQAAELDVPASAAAEDAVQLPTGAAQPVPRVSATAAVPAQPVAQLSLYTPAQAPTHTPTQTPTETAVVFAAPVLKVTTNASDAVEPEAVMLPKPPVQAELPGRLMNASAADAPEPVQAPAVFTAQSLPAEPAVTAAVPRPQPNTAAAAPMQPPVNDAPAPRVELATLTTAERELQPPVLSSRQRLQSASVWVSAEPVSASTLEWMKQSERFSRQLSANPAQPDQDHSVLAADDAVAVPSSPVGVVTADPAVSGPVESVQPGVSVPRGVTSTSTLPPVALPRGAGRAEELITVVNDALKSIEMRLPGRVEVTLHLRDGARLDLLVMAENRTMRLEMNTDRVGLGAGLGDGAQQLGRTLENMGYQLQHLKFNGDILVNSPSSGSDAGTPGQGQSASQGQSQSQFNQRGEQGRGVFHQPDSPAAADAAEAPAETEPVKASGISLYV</sequence>
<dbReference type="Proteomes" id="UP001204142">
    <property type="component" value="Unassembled WGS sequence"/>
</dbReference>
<reference evidence="2 3" key="1">
    <citation type="submission" date="2022-07" db="EMBL/GenBank/DDBJ databases">
        <authorList>
            <person name="Xamxidin M."/>
            <person name="Wu M."/>
        </authorList>
    </citation>
    <scope>NUCLEOTIDE SEQUENCE [LARGE SCALE GENOMIC DNA]</scope>
    <source>
        <strain evidence="2 3">NBRC 111650</strain>
    </source>
</reference>
<comment type="caution">
    <text evidence="2">The sequence shown here is derived from an EMBL/GenBank/DDBJ whole genome shotgun (WGS) entry which is preliminary data.</text>
</comment>
<feature type="compositionally biased region" description="Low complexity" evidence="1">
    <location>
        <begin position="618"/>
        <end position="630"/>
    </location>
</feature>
<organism evidence="2 3">
    <name type="scientific">Limnobacter humi</name>
    <dbReference type="NCBI Taxonomy" id="1778671"/>
    <lineage>
        <taxon>Bacteria</taxon>
        <taxon>Pseudomonadati</taxon>
        <taxon>Pseudomonadota</taxon>
        <taxon>Betaproteobacteria</taxon>
        <taxon>Burkholderiales</taxon>
        <taxon>Burkholderiaceae</taxon>
        <taxon>Limnobacter</taxon>
    </lineage>
</organism>
<dbReference type="EMBL" id="JANIGO010000005">
    <property type="protein sequence ID" value="MCQ8897501.1"/>
    <property type="molecule type" value="Genomic_DNA"/>
</dbReference>
<feature type="compositionally biased region" description="Low complexity" evidence="1">
    <location>
        <begin position="588"/>
        <end position="600"/>
    </location>
</feature>
<name>A0ABT1WK77_9BURK</name>
<proteinExistence type="predicted"/>
<feature type="region of interest" description="Disordered" evidence="1">
    <location>
        <begin position="455"/>
        <end position="475"/>
    </location>
</feature>
<accession>A0ABT1WK77</accession>
<protein>
    <recommendedName>
        <fullName evidence="4">Flagellar hook-length control protein-like C-terminal domain-containing protein</fullName>
    </recommendedName>
</protein>
<gene>
    <name evidence="2" type="ORF">NQT62_13755</name>
</gene>
<evidence type="ECO:0000313" key="2">
    <source>
        <dbReference type="EMBL" id="MCQ8897501.1"/>
    </source>
</evidence>